<dbReference type="PATRIC" id="fig|46506.5.peg.2863"/>
<gene>
    <name evidence="2" type="primary">lexA</name>
    <name evidence="2" type="ORF">AA415_02669</name>
</gene>
<name>A0A120A134_BACSE</name>
<dbReference type="GO" id="GO:0006508">
    <property type="term" value="P:proteolysis"/>
    <property type="evidence" value="ECO:0007669"/>
    <property type="project" value="InterPro"/>
</dbReference>
<reference evidence="2 3" key="1">
    <citation type="journal article" date="2016" name="BMC Genomics">
        <title>Type VI secretion systems of human gut Bacteroidales segregate into three genetic architectures, two of which are contained on mobile genetic elements.</title>
        <authorList>
            <person name="Coyne M.J."/>
            <person name="Roelofs K.G."/>
            <person name="Comstock L.E."/>
        </authorList>
    </citation>
    <scope>NUCLEOTIDE SEQUENCE [LARGE SCALE GENOMIC DNA]</scope>
    <source>
        <strain evidence="2 3">CL09T03C01</strain>
    </source>
</reference>
<dbReference type="InterPro" id="IPR006199">
    <property type="entry name" value="LexA_DNA-bd_dom"/>
</dbReference>
<organism evidence="2 3">
    <name type="scientific">Bacteroides stercoris</name>
    <dbReference type="NCBI Taxonomy" id="46506"/>
    <lineage>
        <taxon>Bacteria</taxon>
        <taxon>Pseudomonadati</taxon>
        <taxon>Bacteroidota</taxon>
        <taxon>Bacteroidia</taxon>
        <taxon>Bacteroidales</taxon>
        <taxon>Bacteroidaceae</taxon>
        <taxon>Bacteroides</taxon>
    </lineage>
</organism>
<dbReference type="InterPro" id="IPR036388">
    <property type="entry name" value="WH-like_DNA-bd_sf"/>
</dbReference>
<dbReference type="EC" id="3.4.21.88" evidence="2"/>
<proteinExistence type="predicted"/>
<evidence type="ECO:0000259" key="1">
    <source>
        <dbReference type="Pfam" id="PF01726"/>
    </source>
</evidence>
<sequence>MSLLRQNFTLDFVRCLIDTYGCHISKSYREMAKDLKVVSHATVQHHILKLETLGVITIENKSSKRQTLHISLSNLKEMERVWQQD</sequence>
<dbReference type="Proteomes" id="UP000056419">
    <property type="component" value="Unassembled WGS sequence"/>
</dbReference>
<dbReference type="SUPFAM" id="SSF46785">
    <property type="entry name" value="Winged helix' DNA-binding domain"/>
    <property type="match status" value="1"/>
</dbReference>
<evidence type="ECO:0000313" key="3">
    <source>
        <dbReference type="Proteomes" id="UP000056419"/>
    </source>
</evidence>
<accession>A0A120A134</accession>
<keyword evidence="3" id="KW-1185">Reference proteome</keyword>
<protein>
    <submittedName>
        <fullName evidence="2">LexA-like transcriptional repressor</fullName>
        <ecNumber evidence="2">3.4.21.88</ecNumber>
    </submittedName>
</protein>
<dbReference type="RefSeq" id="WP_060386311.1">
    <property type="nucleotide sequence ID" value="NZ_JADMRQ010000021.1"/>
</dbReference>
<dbReference type="GO" id="GO:0004252">
    <property type="term" value="F:serine-type endopeptidase activity"/>
    <property type="evidence" value="ECO:0007669"/>
    <property type="project" value="UniProtKB-EC"/>
</dbReference>
<dbReference type="InterPro" id="IPR036390">
    <property type="entry name" value="WH_DNA-bd_sf"/>
</dbReference>
<dbReference type="Gene3D" id="1.10.10.10">
    <property type="entry name" value="Winged helix-like DNA-binding domain superfamily/Winged helix DNA-binding domain"/>
    <property type="match status" value="1"/>
</dbReference>
<dbReference type="AlphaFoldDB" id="A0A120A134"/>
<keyword evidence="2" id="KW-0378">Hydrolase</keyword>
<dbReference type="EMBL" id="LRGC01000016">
    <property type="protein sequence ID" value="KWR52991.1"/>
    <property type="molecule type" value="Genomic_DNA"/>
</dbReference>
<comment type="caution">
    <text evidence="2">The sequence shown here is derived from an EMBL/GenBank/DDBJ whole genome shotgun (WGS) entry which is preliminary data.</text>
</comment>
<dbReference type="STRING" id="46506.AA415_02669"/>
<feature type="domain" description="LexA repressor DNA-binding" evidence="1">
    <location>
        <begin position="5"/>
        <end position="63"/>
    </location>
</feature>
<dbReference type="Pfam" id="PF01726">
    <property type="entry name" value="LexA_DNA_bind"/>
    <property type="match status" value="1"/>
</dbReference>
<evidence type="ECO:0000313" key="2">
    <source>
        <dbReference type="EMBL" id="KWR52991.1"/>
    </source>
</evidence>